<dbReference type="KEGG" id="lww:115939124"/>
<feature type="non-terminal residue" evidence="4">
    <location>
        <position position="301"/>
    </location>
</feature>
<dbReference type="Pfam" id="PF16599">
    <property type="entry name" value="PTN13_u3"/>
    <property type="match status" value="1"/>
</dbReference>
<feature type="region of interest" description="Disordered" evidence="1">
    <location>
        <begin position="116"/>
        <end position="248"/>
    </location>
</feature>
<dbReference type="AlphaFoldDB" id="A0A7F8QEX1"/>
<feature type="domain" description="PDZ" evidence="2">
    <location>
        <begin position="1"/>
        <end position="66"/>
    </location>
</feature>
<dbReference type="GO" id="GO:0005634">
    <property type="term" value="C:nucleus"/>
    <property type="evidence" value="ECO:0007669"/>
    <property type="project" value="TreeGrafter"/>
</dbReference>
<evidence type="ECO:0000259" key="2">
    <source>
        <dbReference type="PROSITE" id="PS50106"/>
    </source>
</evidence>
<sequence>MGRLDLGVFISSITPGGPADLDGCLKPGDRLISVNSVSLEGVSHHAAIEILQNAPEDVTLVISQPKEKIPKGPSTPVHIANGMKNYMKKPSFLQDSAIDSSVDHCWPHGTARHISESSFGLSGGLREGSLSSQDSRTESASLSQSQVNGFFASPVGDRTWRESQHGSPSPSVISKTTEKKRTSTDSNRSKTKKTGISDATDYSDRGDSDMDEATYSSSQDHHTPKKESSSSMNTSNKMNFKTFPSSPPKPGDIFEVELAKNDNSLGISVTGGVNTSVRHGGIYVKAVIPKGAAESDGRIHK</sequence>
<evidence type="ECO:0000313" key="3">
    <source>
        <dbReference type="Proteomes" id="UP000245341"/>
    </source>
</evidence>
<dbReference type="RefSeq" id="XP_030879231.1">
    <property type="nucleotide sequence ID" value="XM_031023371.1"/>
</dbReference>
<feature type="compositionally biased region" description="Basic and acidic residues" evidence="1">
    <location>
        <begin position="219"/>
        <end position="228"/>
    </location>
</feature>
<reference evidence="4" key="1">
    <citation type="submission" date="2025-08" db="UniProtKB">
        <authorList>
            <consortium name="RefSeq"/>
        </authorList>
    </citation>
    <scope>IDENTIFICATION</scope>
    <source>
        <tissue evidence="4">Liver</tissue>
    </source>
</reference>
<feature type="domain" description="PDZ" evidence="2">
    <location>
        <begin position="255"/>
        <end position="301"/>
    </location>
</feature>
<feature type="compositionally biased region" description="Low complexity" evidence="1">
    <location>
        <begin position="229"/>
        <end position="239"/>
    </location>
</feature>
<name>A0A7F8QEX1_LEPWE</name>
<dbReference type="GO" id="GO:0005737">
    <property type="term" value="C:cytoplasm"/>
    <property type="evidence" value="ECO:0007669"/>
    <property type="project" value="TreeGrafter"/>
</dbReference>
<dbReference type="InterPro" id="IPR036034">
    <property type="entry name" value="PDZ_sf"/>
</dbReference>
<evidence type="ECO:0000256" key="1">
    <source>
        <dbReference type="SAM" id="MobiDB-lite"/>
    </source>
</evidence>
<dbReference type="PANTHER" id="PTHR46900">
    <property type="entry name" value="TYROSINE-PROTEIN PHOSPHATASE NON-RECEPTOR TYPE 13"/>
    <property type="match status" value="1"/>
</dbReference>
<dbReference type="FunFam" id="2.30.42.10:FF:000105">
    <property type="entry name" value="Tyrosine-protein phosphatase non-receptor type 13"/>
    <property type="match status" value="1"/>
</dbReference>
<dbReference type="OrthoDB" id="9937357at2759"/>
<dbReference type="Proteomes" id="UP000245341">
    <property type="component" value="Unplaced"/>
</dbReference>
<evidence type="ECO:0000313" key="4">
    <source>
        <dbReference type="RefSeq" id="XP_030879231.1"/>
    </source>
</evidence>
<dbReference type="Gene3D" id="2.30.42.10">
    <property type="match status" value="2"/>
</dbReference>
<keyword evidence="3" id="KW-1185">Reference proteome</keyword>
<dbReference type="Pfam" id="PF00595">
    <property type="entry name" value="PDZ"/>
    <property type="match status" value="1"/>
</dbReference>
<proteinExistence type="predicted"/>
<dbReference type="PROSITE" id="PS50106">
    <property type="entry name" value="PDZ"/>
    <property type="match status" value="2"/>
</dbReference>
<protein>
    <submittedName>
        <fullName evidence="4">Tyrosine-protein phosphatase non-receptor type 13-like</fullName>
    </submittedName>
</protein>
<dbReference type="InterPro" id="IPR052074">
    <property type="entry name" value="NonRcpt_TyrProt_Phosphatase"/>
</dbReference>
<gene>
    <name evidence="4" type="primary">LOC115939124</name>
</gene>
<accession>A0A7F8QEX1</accession>
<feature type="compositionally biased region" description="Polar residues" evidence="1">
    <location>
        <begin position="138"/>
        <end position="148"/>
    </location>
</feature>
<dbReference type="InterPro" id="IPR001478">
    <property type="entry name" value="PDZ"/>
</dbReference>
<dbReference type="GO" id="GO:0036312">
    <property type="term" value="F:phosphatidylinositol 3-kinase regulatory subunit binding"/>
    <property type="evidence" value="ECO:0007669"/>
    <property type="project" value="TreeGrafter"/>
</dbReference>
<dbReference type="GeneID" id="115939124"/>
<organism evidence="3 4">
    <name type="scientific">Leptonychotes weddellii</name>
    <name type="common">Weddell seal</name>
    <name type="synonym">Otaria weddellii</name>
    <dbReference type="NCBI Taxonomy" id="9713"/>
    <lineage>
        <taxon>Eukaryota</taxon>
        <taxon>Metazoa</taxon>
        <taxon>Chordata</taxon>
        <taxon>Craniata</taxon>
        <taxon>Vertebrata</taxon>
        <taxon>Euteleostomi</taxon>
        <taxon>Mammalia</taxon>
        <taxon>Eutheria</taxon>
        <taxon>Laurasiatheria</taxon>
        <taxon>Carnivora</taxon>
        <taxon>Caniformia</taxon>
        <taxon>Pinnipedia</taxon>
        <taxon>Phocidae</taxon>
        <taxon>Monachinae</taxon>
        <taxon>Lobodontini</taxon>
        <taxon>Leptonychotes</taxon>
    </lineage>
</organism>
<dbReference type="GO" id="GO:0004725">
    <property type="term" value="F:protein tyrosine phosphatase activity"/>
    <property type="evidence" value="ECO:0007669"/>
    <property type="project" value="TreeGrafter"/>
</dbReference>
<dbReference type="SUPFAM" id="SSF50156">
    <property type="entry name" value="PDZ domain-like"/>
    <property type="match status" value="2"/>
</dbReference>
<feature type="compositionally biased region" description="Polar residues" evidence="1">
    <location>
        <begin position="165"/>
        <end position="175"/>
    </location>
</feature>
<dbReference type="SMART" id="SM00228">
    <property type="entry name" value="PDZ"/>
    <property type="match status" value="1"/>
</dbReference>
<dbReference type="PANTHER" id="PTHR46900:SF1">
    <property type="entry name" value="TYROSINE-PROTEIN PHOSPHATASE NON-RECEPTOR TYPE 13"/>
    <property type="match status" value="1"/>
</dbReference>